<dbReference type="AlphaFoldDB" id="A0A1H5T9Q3"/>
<dbReference type="PROSITE" id="PS00211">
    <property type="entry name" value="ABC_TRANSPORTER_1"/>
    <property type="match status" value="1"/>
</dbReference>
<sequence>MVELINVSYSYEDKVALKDINLKIEKGELCVIVGPNGSGKSTLVSVICGIYKPDKGVVKLFGKEDHNHFRKKISFVPQKVSSFNQLFPISVKETVLLGLVPQKGYFKGFSSQDLKKVDEILQKLDLIEFKEKQLGKLSGGQQQRVFIARALISEPELLILDEPTVGIDSKSEEILYKLLLEQKAKNTTIVMVTHDIFAIKSYADKIICMKDGEILTICGAQEFSVKKYKQIYFED</sequence>
<comment type="similarity">
    <text evidence="1">Belongs to the ABC transporter superfamily.</text>
</comment>
<dbReference type="InterPro" id="IPR003593">
    <property type="entry name" value="AAA+_ATPase"/>
</dbReference>
<evidence type="ECO:0000259" key="5">
    <source>
        <dbReference type="PROSITE" id="PS50893"/>
    </source>
</evidence>
<dbReference type="Proteomes" id="UP000242850">
    <property type="component" value="Unassembled WGS sequence"/>
</dbReference>
<proteinExistence type="inferred from homology"/>
<dbReference type="CDD" id="cd03235">
    <property type="entry name" value="ABC_Metallic_Cations"/>
    <property type="match status" value="1"/>
</dbReference>
<dbReference type="PROSITE" id="PS50893">
    <property type="entry name" value="ABC_TRANSPORTER_2"/>
    <property type="match status" value="1"/>
</dbReference>
<accession>A0A1H5T9Q3</accession>
<keyword evidence="4 6" id="KW-0067">ATP-binding</keyword>
<keyword evidence="2" id="KW-0813">Transport</keyword>
<protein>
    <submittedName>
        <fullName evidence="6">Zinc transport system ATP-binding protein</fullName>
    </submittedName>
</protein>
<evidence type="ECO:0000256" key="4">
    <source>
        <dbReference type="ARBA" id="ARBA00022840"/>
    </source>
</evidence>
<dbReference type="PANTHER" id="PTHR42734">
    <property type="entry name" value="METAL TRANSPORT SYSTEM ATP-BINDING PROTEIN TM_0124-RELATED"/>
    <property type="match status" value="1"/>
</dbReference>
<evidence type="ECO:0000256" key="1">
    <source>
        <dbReference type="ARBA" id="ARBA00005417"/>
    </source>
</evidence>
<gene>
    <name evidence="6" type="ORF">SAMN05660865_00573</name>
</gene>
<dbReference type="SUPFAM" id="SSF52540">
    <property type="entry name" value="P-loop containing nucleoside triphosphate hydrolases"/>
    <property type="match status" value="1"/>
</dbReference>
<evidence type="ECO:0000313" key="7">
    <source>
        <dbReference type="Proteomes" id="UP000242850"/>
    </source>
</evidence>
<dbReference type="RefSeq" id="WP_103895578.1">
    <property type="nucleotide sequence ID" value="NZ_FNUK01000005.1"/>
</dbReference>
<name>A0A1H5T9Q3_9CLOT</name>
<evidence type="ECO:0000256" key="3">
    <source>
        <dbReference type="ARBA" id="ARBA00022741"/>
    </source>
</evidence>
<dbReference type="SMART" id="SM00382">
    <property type="entry name" value="AAA"/>
    <property type="match status" value="1"/>
</dbReference>
<dbReference type="InterPro" id="IPR050153">
    <property type="entry name" value="Metal_Ion_Import_ABC"/>
</dbReference>
<dbReference type="PANTHER" id="PTHR42734:SF17">
    <property type="entry name" value="METAL TRANSPORT SYSTEM ATP-BINDING PROTEIN TM_0124-RELATED"/>
    <property type="match status" value="1"/>
</dbReference>
<dbReference type="GO" id="GO:0016887">
    <property type="term" value="F:ATP hydrolysis activity"/>
    <property type="evidence" value="ECO:0007669"/>
    <property type="project" value="InterPro"/>
</dbReference>
<dbReference type="FunFam" id="3.40.50.300:FF:000134">
    <property type="entry name" value="Iron-enterobactin ABC transporter ATP-binding protein"/>
    <property type="match status" value="1"/>
</dbReference>
<feature type="domain" description="ABC transporter" evidence="5">
    <location>
        <begin position="2"/>
        <end position="233"/>
    </location>
</feature>
<dbReference type="Gene3D" id="3.40.50.300">
    <property type="entry name" value="P-loop containing nucleotide triphosphate hydrolases"/>
    <property type="match status" value="1"/>
</dbReference>
<keyword evidence="3" id="KW-0547">Nucleotide-binding</keyword>
<evidence type="ECO:0000313" key="6">
    <source>
        <dbReference type="EMBL" id="SEF59555.1"/>
    </source>
</evidence>
<reference evidence="7" key="1">
    <citation type="submission" date="2016-10" db="EMBL/GenBank/DDBJ databases">
        <authorList>
            <person name="Varghese N."/>
            <person name="Submissions S."/>
        </authorList>
    </citation>
    <scope>NUCLEOTIDE SEQUENCE [LARGE SCALE GENOMIC DNA]</scope>
    <source>
        <strain evidence="7">DSM 5463</strain>
    </source>
</reference>
<organism evidence="6 7">
    <name type="scientific">Caloramator fervidus</name>
    <dbReference type="NCBI Taxonomy" id="29344"/>
    <lineage>
        <taxon>Bacteria</taxon>
        <taxon>Bacillati</taxon>
        <taxon>Bacillota</taxon>
        <taxon>Clostridia</taxon>
        <taxon>Eubacteriales</taxon>
        <taxon>Clostridiaceae</taxon>
        <taxon>Caloramator</taxon>
    </lineage>
</organism>
<dbReference type="EMBL" id="FNUK01000005">
    <property type="protein sequence ID" value="SEF59555.1"/>
    <property type="molecule type" value="Genomic_DNA"/>
</dbReference>
<dbReference type="InterPro" id="IPR003439">
    <property type="entry name" value="ABC_transporter-like_ATP-bd"/>
</dbReference>
<keyword evidence="7" id="KW-1185">Reference proteome</keyword>
<dbReference type="Pfam" id="PF00005">
    <property type="entry name" value="ABC_tran"/>
    <property type="match status" value="1"/>
</dbReference>
<dbReference type="InterPro" id="IPR017871">
    <property type="entry name" value="ABC_transporter-like_CS"/>
</dbReference>
<dbReference type="OrthoDB" id="9806726at2"/>
<dbReference type="InterPro" id="IPR027417">
    <property type="entry name" value="P-loop_NTPase"/>
</dbReference>
<evidence type="ECO:0000256" key="2">
    <source>
        <dbReference type="ARBA" id="ARBA00022448"/>
    </source>
</evidence>
<dbReference type="GO" id="GO:0005524">
    <property type="term" value="F:ATP binding"/>
    <property type="evidence" value="ECO:0007669"/>
    <property type="project" value="UniProtKB-KW"/>
</dbReference>